<gene>
    <name evidence="2" type="ordered locus">RB3659</name>
</gene>
<dbReference type="InParanoid" id="Q7UTV7"/>
<organism evidence="2 3">
    <name type="scientific">Rhodopirellula baltica (strain DSM 10527 / NCIMB 13988 / SH1)</name>
    <dbReference type="NCBI Taxonomy" id="243090"/>
    <lineage>
        <taxon>Bacteria</taxon>
        <taxon>Pseudomonadati</taxon>
        <taxon>Planctomycetota</taxon>
        <taxon>Planctomycetia</taxon>
        <taxon>Pirellulales</taxon>
        <taxon>Pirellulaceae</taxon>
        <taxon>Rhodopirellula</taxon>
    </lineage>
</organism>
<proteinExistence type="predicted"/>
<accession>Q7UTV7</accession>
<dbReference type="HOGENOM" id="CLU_2957610_0_0_0"/>
<reference evidence="2 3" key="1">
    <citation type="journal article" date="2003" name="Proc. Natl. Acad. Sci. U.S.A.">
        <title>Complete genome sequence of the marine planctomycete Pirellula sp. strain 1.</title>
        <authorList>
            <person name="Gloeckner F.O."/>
            <person name="Kube M."/>
            <person name="Bauer M."/>
            <person name="Teeling H."/>
            <person name="Lombardot T."/>
            <person name="Ludwig W."/>
            <person name="Gade D."/>
            <person name="Beck A."/>
            <person name="Borzym K."/>
            <person name="Heitmann K."/>
            <person name="Rabus R."/>
            <person name="Schlesner H."/>
            <person name="Amann R."/>
            <person name="Reinhardt R."/>
        </authorList>
    </citation>
    <scope>NUCLEOTIDE SEQUENCE [LARGE SCALE GENOMIC DNA]</scope>
    <source>
        <strain evidence="3">DSM 10527 / NCIMB 13988 / SH1</strain>
    </source>
</reference>
<dbReference type="EMBL" id="BX294139">
    <property type="protein sequence ID" value="CAD73327.1"/>
    <property type="molecule type" value="Genomic_DNA"/>
</dbReference>
<protein>
    <submittedName>
        <fullName evidence="2">Uncharacterized protein</fullName>
    </submittedName>
</protein>
<sequence>MTVFFFHISLLCQFALVADEPAELCPTKRQRSPKNPADALKLSGQNAPNGCYRNRFRRR</sequence>
<dbReference type="KEGG" id="rba:RB3659"/>
<dbReference type="AlphaFoldDB" id="Q7UTV7"/>
<name>Q7UTV7_RHOBA</name>
<keyword evidence="3" id="KW-1185">Reference proteome</keyword>
<dbReference type="Proteomes" id="UP000001025">
    <property type="component" value="Chromosome"/>
</dbReference>
<evidence type="ECO:0000313" key="3">
    <source>
        <dbReference type="Proteomes" id="UP000001025"/>
    </source>
</evidence>
<feature type="region of interest" description="Disordered" evidence="1">
    <location>
        <begin position="26"/>
        <end position="59"/>
    </location>
</feature>
<evidence type="ECO:0000256" key="1">
    <source>
        <dbReference type="SAM" id="MobiDB-lite"/>
    </source>
</evidence>
<evidence type="ECO:0000313" key="2">
    <source>
        <dbReference type="EMBL" id="CAD73327.1"/>
    </source>
</evidence>
<dbReference type="EnsemblBacteria" id="CAD73327">
    <property type="protein sequence ID" value="CAD73327"/>
    <property type="gene ID" value="RB3659"/>
</dbReference>